<keyword evidence="3" id="KW-1185">Reference proteome</keyword>
<evidence type="ECO:0000256" key="1">
    <source>
        <dbReference type="SAM" id="MobiDB-lite"/>
    </source>
</evidence>
<evidence type="ECO:0000313" key="2">
    <source>
        <dbReference type="EMBL" id="MPC08481.1"/>
    </source>
</evidence>
<dbReference type="Proteomes" id="UP000324222">
    <property type="component" value="Unassembled WGS sequence"/>
</dbReference>
<protein>
    <submittedName>
        <fullName evidence="2">Uncharacterized protein</fullName>
    </submittedName>
</protein>
<comment type="caution">
    <text evidence="2">The sequence shown here is derived from an EMBL/GenBank/DDBJ whole genome shotgun (WGS) entry which is preliminary data.</text>
</comment>
<feature type="region of interest" description="Disordered" evidence="1">
    <location>
        <begin position="78"/>
        <end position="101"/>
    </location>
</feature>
<dbReference type="AlphaFoldDB" id="A0A5B7CIB6"/>
<gene>
    <name evidence="2" type="ORF">E2C01_001068</name>
</gene>
<reference evidence="2" key="1">
    <citation type="submission" date="2019-05" db="EMBL/GenBank/DDBJ databases">
        <title>Another draft genome of Portunus trituberculatus and its Hox gene families provides insights of decapod evolution.</title>
        <authorList>
            <person name="Jeong J.-H."/>
            <person name="Song I."/>
            <person name="Kim S."/>
            <person name="Choi T."/>
            <person name="Kim D."/>
            <person name="Ryu S."/>
            <person name="Kim W."/>
        </authorList>
    </citation>
    <scope>NUCLEOTIDE SEQUENCE [LARGE SCALE GENOMIC DNA]</scope>
    <source>
        <tissue evidence="2">Muscle</tissue>
    </source>
</reference>
<evidence type="ECO:0000313" key="3">
    <source>
        <dbReference type="Proteomes" id="UP000324222"/>
    </source>
</evidence>
<organism evidence="2 3">
    <name type="scientific">Portunus trituberculatus</name>
    <name type="common">Swimming crab</name>
    <name type="synonym">Neptunus trituberculatus</name>
    <dbReference type="NCBI Taxonomy" id="210409"/>
    <lineage>
        <taxon>Eukaryota</taxon>
        <taxon>Metazoa</taxon>
        <taxon>Ecdysozoa</taxon>
        <taxon>Arthropoda</taxon>
        <taxon>Crustacea</taxon>
        <taxon>Multicrustacea</taxon>
        <taxon>Malacostraca</taxon>
        <taxon>Eumalacostraca</taxon>
        <taxon>Eucarida</taxon>
        <taxon>Decapoda</taxon>
        <taxon>Pleocyemata</taxon>
        <taxon>Brachyura</taxon>
        <taxon>Eubrachyura</taxon>
        <taxon>Portunoidea</taxon>
        <taxon>Portunidae</taxon>
        <taxon>Portuninae</taxon>
        <taxon>Portunus</taxon>
    </lineage>
</organism>
<proteinExistence type="predicted"/>
<name>A0A5B7CIB6_PORTR</name>
<dbReference type="EMBL" id="VSRR010000032">
    <property type="protein sequence ID" value="MPC08481.1"/>
    <property type="molecule type" value="Genomic_DNA"/>
</dbReference>
<sequence length="164" mass="17655">MHTSSSLPWTATSTQEETAELVCNATSLPPHPQGAPQQTVRVPPCSGTACHNFSFLYCIPVFLHPHLLAPPLPPPSLPDLTPSLTHHPGSPSVQGGPSSVPTMNTGGHPWPDWHYPTSAPHTLGLHVQQEMWGNSYPHYLTAGTPNDSLWSSKKCMIQSPSVSM</sequence>
<accession>A0A5B7CIB6</accession>